<name>A0A6G8Q9A3_9ACTN</name>
<feature type="binding site" evidence="11">
    <location>
        <position position="267"/>
    </location>
    <ligand>
        <name>L-glutamine</name>
        <dbReference type="ChEBI" id="CHEBI:58359"/>
    </ligand>
</feature>
<dbReference type="EC" id="6.3.5.5" evidence="11"/>
<dbReference type="Gene3D" id="3.50.30.20">
    <property type="entry name" value="Carbamoyl-phosphate synthase small subunit, N-terminal domain"/>
    <property type="match status" value="1"/>
</dbReference>
<dbReference type="SUPFAM" id="SSF52021">
    <property type="entry name" value="Carbamoyl phosphate synthetase, small subunit N-terminal domain"/>
    <property type="match status" value="1"/>
</dbReference>
<feature type="active site" evidence="11">
    <location>
        <position position="349"/>
    </location>
</feature>
<keyword evidence="11" id="KW-0028">Amino-acid biosynthesis</keyword>
<keyword evidence="5 11" id="KW-0547">Nucleotide-binding</keyword>
<evidence type="ECO:0000313" key="14">
    <source>
        <dbReference type="Proteomes" id="UP000501452"/>
    </source>
</evidence>
<evidence type="ECO:0000256" key="8">
    <source>
        <dbReference type="ARBA" id="ARBA00022975"/>
    </source>
</evidence>
<evidence type="ECO:0000256" key="2">
    <source>
        <dbReference type="ARBA" id="ARBA00005077"/>
    </source>
</evidence>
<dbReference type="InterPro" id="IPR002474">
    <property type="entry name" value="CarbamoylP_synth_ssu_N"/>
</dbReference>
<dbReference type="GO" id="GO:0004088">
    <property type="term" value="F:carbamoyl-phosphate synthase (glutamine-hydrolyzing) activity"/>
    <property type="evidence" value="ECO:0007669"/>
    <property type="project" value="UniProtKB-UniRule"/>
</dbReference>
<accession>A0A6G8Q9A3</accession>
<keyword evidence="8 11" id="KW-0665">Pyrimidine biosynthesis</keyword>
<dbReference type="Gene3D" id="3.40.50.880">
    <property type="match status" value="1"/>
</dbReference>
<dbReference type="AlphaFoldDB" id="A0A6G8Q9A3"/>
<dbReference type="SMART" id="SM01097">
    <property type="entry name" value="CPSase_sm_chain"/>
    <property type="match status" value="1"/>
</dbReference>
<comment type="catalytic activity">
    <reaction evidence="10 11">
        <text>L-glutamine + H2O = L-glutamate + NH4(+)</text>
        <dbReference type="Rhea" id="RHEA:15889"/>
        <dbReference type="ChEBI" id="CHEBI:15377"/>
        <dbReference type="ChEBI" id="CHEBI:28938"/>
        <dbReference type="ChEBI" id="CHEBI:29985"/>
        <dbReference type="ChEBI" id="CHEBI:58359"/>
    </reaction>
</comment>
<dbReference type="NCBIfam" id="NF009475">
    <property type="entry name" value="PRK12838.1"/>
    <property type="match status" value="1"/>
</dbReference>
<dbReference type="PANTHER" id="PTHR43418:SF7">
    <property type="entry name" value="CARBAMOYL-PHOSPHATE SYNTHASE SMALL CHAIN"/>
    <property type="match status" value="1"/>
</dbReference>
<reference evidence="13 14" key="1">
    <citation type="submission" date="2019-10" db="EMBL/GenBank/DDBJ databases">
        <title>Rubrobacter sp nov SCSIO 52090 isolated from a deep-sea sediment in the South China Sea.</title>
        <authorList>
            <person name="Chen R.W."/>
        </authorList>
    </citation>
    <scope>NUCLEOTIDE SEQUENCE [LARGE SCALE GENOMIC DNA]</scope>
    <source>
        <strain evidence="13 14">SCSIO 52909</strain>
    </source>
</reference>
<feature type="binding site" evidence="11">
    <location>
        <position position="264"/>
    </location>
    <ligand>
        <name>L-glutamine</name>
        <dbReference type="ChEBI" id="CHEBI:58359"/>
    </ligand>
</feature>
<keyword evidence="6 11" id="KW-0067">ATP-binding</keyword>
<evidence type="ECO:0000256" key="4">
    <source>
        <dbReference type="ARBA" id="ARBA00022598"/>
    </source>
</evidence>
<feature type="binding site" evidence="11">
    <location>
        <position position="236"/>
    </location>
    <ligand>
        <name>L-glutamine</name>
        <dbReference type="ChEBI" id="CHEBI:58359"/>
    </ligand>
</feature>
<dbReference type="UniPathway" id="UPA00068">
    <property type="reaction ID" value="UER00171"/>
</dbReference>
<proteinExistence type="inferred from homology"/>
<keyword evidence="7 11" id="KW-0315">Glutamine amidotransferase</keyword>
<feature type="active site" description="Nucleophile" evidence="11">
    <location>
        <position position="263"/>
    </location>
</feature>
<feature type="binding site" evidence="11">
    <location>
        <position position="305"/>
    </location>
    <ligand>
        <name>L-glutamine</name>
        <dbReference type="ChEBI" id="CHEBI:58359"/>
    </ligand>
</feature>
<feature type="binding site" evidence="11">
    <location>
        <position position="238"/>
    </location>
    <ligand>
        <name>L-glutamine</name>
        <dbReference type="ChEBI" id="CHEBI:58359"/>
    </ligand>
</feature>
<dbReference type="Proteomes" id="UP000501452">
    <property type="component" value="Chromosome"/>
</dbReference>
<dbReference type="EMBL" id="CP045119">
    <property type="protein sequence ID" value="QIN83060.1"/>
    <property type="molecule type" value="Genomic_DNA"/>
</dbReference>
<dbReference type="FunFam" id="3.50.30.20:FF:000001">
    <property type="entry name" value="Carbamoyl-phosphate synthase small chain"/>
    <property type="match status" value="1"/>
</dbReference>
<protein>
    <recommendedName>
        <fullName evidence="11">Carbamoyl phosphate synthase small chain</fullName>
        <ecNumber evidence="11">6.3.5.5</ecNumber>
    </recommendedName>
    <alternativeName>
        <fullName evidence="11">Carbamoyl phosphate synthetase glutamine chain</fullName>
    </alternativeName>
</protein>
<dbReference type="PRINTS" id="PR00096">
    <property type="entry name" value="GATASE"/>
</dbReference>
<comment type="function">
    <text evidence="11">Small subunit of the glutamine-dependent carbamoyl phosphate synthetase (CPSase). CPSase catalyzes the formation of carbamoyl phosphate from the ammonia moiety of glutamine, carbonate, and phosphate donated by ATP, constituting the first step of 2 biosynthetic pathways, one leading to arginine and/or urea and the other to pyrimidine nucleotides. The small subunit (glutamine amidotransferase) binds and cleaves glutamine to supply the large subunit with the substrate ammonia.</text>
</comment>
<dbReference type="SUPFAM" id="SSF52317">
    <property type="entry name" value="Class I glutamine amidotransferase-like"/>
    <property type="match status" value="1"/>
</dbReference>
<dbReference type="PRINTS" id="PR00099">
    <property type="entry name" value="CPSGATASE"/>
</dbReference>
<evidence type="ECO:0000256" key="3">
    <source>
        <dbReference type="ARBA" id="ARBA00007800"/>
    </source>
</evidence>
<feature type="region of interest" description="CPSase" evidence="11">
    <location>
        <begin position="1"/>
        <end position="186"/>
    </location>
</feature>
<comment type="catalytic activity">
    <reaction evidence="9 11">
        <text>hydrogencarbonate + L-glutamine + 2 ATP + H2O = carbamoyl phosphate + L-glutamate + 2 ADP + phosphate + 2 H(+)</text>
        <dbReference type="Rhea" id="RHEA:18633"/>
        <dbReference type="ChEBI" id="CHEBI:15377"/>
        <dbReference type="ChEBI" id="CHEBI:15378"/>
        <dbReference type="ChEBI" id="CHEBI:17544"/>
        <dbReference type="ChEBI" id="CHEBI:29985"/>
        <dbReference type="ChEBI" id="CHEBI:30616"/>
        <dbReference type="ChEBI" id="CHEBI:43474"/>
        <dbReference type="ChEBI" id="CHEBI:58228"/>
        <dbReference type="ChEBI" id="CHEBI:58359"/>
        <dbReference type="ChEBI" id="CHEBI:456216"/>
        <dbReference type="EC" id="6.3.5.5"/>
    </reaction>
</comment>
<evidence type="ECO:0000256" key="5">
    <source>
        <dbReference type="ARBA" id="ARBA00022741"/>
    </source>
</evidence>
<dbReference type="InterPro" id="IPR050472">
    <property type="entry name" value="Anth_synth/Amidotransfase"/>
</dbReference>
<feature type="binding site" evidence="11">
    <location>
        <position position="56"/>
    </location>
    <ligand>
        <name>L-glutamine</name>
        <dbReference type="ChEBI" id="CHEBI:58359"/>
    </ligand>
</feature>
<feature type="active site" evidence="11">
    <location>
        <position position="347"/>
    </location>
</feature>
<dbReference type="NCBIfam" id="TIGR01368">
    <property type="entry name" value="CPSaseIIsmall"/>
    <property type="match status" value="1"/>
</dbReference>
<dbReference type="PROSITE" id="PS51273">
    <property type="entry name" value="GATASE_TYPE_1"/>
    <property type="match status" value="1"/>
</dbReference>
<evidence type="ECO:0000256" key="10">
    <source>
        <dbReference type="ARBA" id="ARBA00049285"/>
    </source>
</evidence>
<dbReference type="InterPro" id="IPR006274">
    <property type="entry name" value="CarbamoylP_synth_ssu"/>
</dbReference>
<dbReference type="GO" id="GO:0005524">
    <property type="term" value="F:ATP binding"/>
    <property type="evidence" value="ECO:0007669"/>
    <property type="project" value="UniProtKB-UniRule"/>
</dbReference>
<dbReference type="GO" id="GO:0044205">
    <property type="term" value="P:'de novo' UMP biosynthetic process"/>
    <property type="evidence" value="ECO:0007669"/>
    <property type="project" value="UniProtKB-UniRule"/>
</dbReference>
<evidence type="ECO:0000259" key="12">
    <source>
        <dbReference type="SMART" id="SM01097"/>
    </source>
</evidence>
<dbReference type="HAMAP" id="MF_01209">
    <property type="entry name" value="CPSase_S_chain"/>
    <property type="match status" value="1"/>
</dbReference>
<dbReference type="GO" id="GO:0006207">
    <property type="term" value="P:'de novo' pyrimidine nucleobase biosynthetic process"/>
    <property type="evidence" value="ECO:0007669"/>
    <property type="project" value="InterPro"/>
</dbReference>
<dbReference type="InterPro" id="IPR017926">
    <property type="entry name" value="GATASE"/>
</dbReference>
<dbReference type="RefSeq" id="WP_166175988.1">
    <property type="nucleotide sequence ID" value="NZ_CP045119.1"/>
</dbReference>
<evidence type="ECO:0000256" key="7">
    <source>
        <dbReference type="ARBA" id="ARBA00022962"/>
    </source>
</evidence>
<keyword evidence="11" id="KW-0055">Arginine biosynthesis</keyword>
<comment type="similarity">
    <text evidence="3 11">Belongs to the CarA family.</text>
</comment>
<dbReference type="PRINTS" id="PR00097">
    <property type="entry name" value="ANTSNTHASEII"/>
</dbReference>
<keyword evidence="14" id="KW-1185">Reference proteome</keyword>
<comment type="subunit">
    <text evidence="11">Composed of two chains; the small (or glutamine) chain promotes the hydrolysis of glutamine to ammonia, which is used by the large (or ammonia) chain to synthesize carbamoyl phosphate. Tetramer of heterodimers (alpha,beta)4.</text>
</comment>
<dbReference type="Pfam" id="PF00117">
    <property type="entry name" value="GATase"/>
    <property type="match status" value="1"/>
</dbReference>
<dbReference type="UniPathway" id="UPA00070">
    <property type="reaction ID" value="UER00115"/>
</dbReference>
<dbReference type="GO" id="GO:0006541">
    <property type="term" value="P:glutamine metabolic process"/>
    <property type="evidence" value="ECO:0007669"/>
    <property type="project" value="InterPro"/>
</dbReference>
<dbReference type="Pfam" id="PF00988">
    <property type="entry name" value="CPSase_sm_chain"/>
    <property type="match status" value="1"/>
</dbReference>
<feature type="domain" description="Carbamoyl-phosphate synthase small subunit N-terminal" evidence="12">
    <location>
        <begin position="12"/>
        <end position="142"/>
    </location>
</feature>
<feature type="binding site" evidence="11">
    <location>
        <position position="307"/>
    </location>
    <ligand>
        <name>L-glutamine</name>
        <dbReference type="ChEBI" id="CHEBI:58359"/>
    </ligand>
</feature>
<dbReference type="InterPro" id="IPR035686">
    <property type="entry name" value="CPSase_GATase1"/>
</dbReference>
<evidence type="ECO:0000313" key="13">
    <source>
        <dbReference type="EMBL" id="QIN83060.1"/>
    </source>
</evidence>
<evidence type="ECO:0000256" key="6">
    <source>
        <dbReference type="ARBA" id="ARBA00022840"/>
    </source>
</evidence>
<comment type="pathway">
    <text evidence="2 11">Amino-acid biosynthesis; L-arginine biosynthesis; carbamoyl phosphate from bicarbonate: step 1/1.</text>
</comment>
<sequence>MEHAGSRRQGRSRATLVLEDGSVFEGWSFAGDGEVAGEVVFTTSMVGYQETITDPSYRGQIVLFTYPLIGNYGMIPGDEESRDVQAAAVLVREYTPYHSNWASEKSLAATLDEAGVLGIEGMDTRALTRRIRDRGAMRGFISTVERDPNVLQEKANAHPSMVGRDLASSGSDLAEPTLMPAFGEERCRIVALDYGVKGSIYKELRSRGATVLAMPGSAEPEAILDSNPDGLFLSNGPGDPAALDRAVNALRPALGEVPVFGICLGHQLLGLALGCQTYKMPFGHHGANHPVRNLENNRIEITSQNHGFAVLESSLPEGVELTHRNLYDGTVEGISAPGLRAWSVQYHPESSPGPRDSGYLFDGFIETVSPKAVVG</sequence>
<comment type="pathway">
    <text evidence="1 11">Pyrimidine metabolism; UMP biosynthesis via de novo pathway; (S)-dihydroorotate from bicarbonate: step 1/3.</text>
</comment>
<dbReference type="InterPro" id="IPR029062">
    <property type="entry name" value="Class_I_gatase-like"/>
</dbReference>
<dbReference type="PANTHER" id="PTHR43418">
    <property type="entry name" value="MULTIFUNCTIONAL TRYPTOPHAN BIOSYNTHESIS PROTEIN-RELATED"/>
    <property type="match status" value="1"/>
</dbReference>
<feature type="binding site" evidence="11">
    <location>
        <position position="308"/>
    </location>
    <ligand>
        <name>L-glutamine</name>
        <dbReference type="ChEBI" id="CHEBI:58359"/>
    </ligand>
</feature>
<dbReference type="CDD" id="cd01744">
    <property type="entry name" value="GATase1_CPSase"/>
    <property type="match status" value="1"/>
</dbReference>
<dbReference type="KEGG" id="rub:GBA63_10650"/>
<dbReference type="GO" id="GO:0006526">
    <property type="term" value="P:L-arginine biosynthetic process"/>
    <property type="evidence" value="ECO:0007669"/>
    <property type="project" value="UniProtKB-UniRule"/>
</dbReference>
<organism evidence="13 14">
    <name type="scientific">Rubrobacter tropicus</name>
    <dbReference type="NCBI Taxonomy" id="2653851"/>
    <lineage>
        <taxon>Bacteria</taxon>
        <taxon>Bacillati</taxon>
        <taxon>Actinomycetota</taxon>
        <taxon>Rubrobacteria</taxon>
        <taxon>Rubrobacterales</taxon>
        <taxon>Rubrobacteraceae</taxon>
        <taxon>Rubrobacter</taxon>
    </lineage>
</organism>
<evidence type="ECO:0000256" key="11">
    <source>
        <dbReference type="HAMAP-Rule" id="MF_01209"/>
    </source>
</evidence>
<gene>
    <name evidence="11 13" type="primary">carA</name>
    <name evidence="13" type="ORF">GBA63_10650</name>
</gene>
<keyword evidence="4 11" id="KW-0436">Ligase</keyword>
<evidence type="ECO:0000256" key="9">
    <source>
        <dbReference type="ARBA" id="ARBA00048816"/>
    </source>
</evidence>
<dbReference type="InterPro" id="IPR036480">
    <property type="entry name" value="CarbP_synth_ssu_N_sf"/>
</dbReference>
<evidence type="ECO:0000256" key="1">
    <source>
        <dbReference type="ARBA" id="ARBA00004812"/>
    </source>
</evidence>